<evidence type="ECO:0000313" key="2">
    <source>
        <dbReference type="EMBL" id="KAF2722684.1"/>
    </source>
</evidence>
<evidence type="ECO:0000256" key="1">
    <source>
        <dbReference type="SAM" id="MobiDB-lite"/>
    </source>
</evidence>
<reference evidence="2" key="1">
    <citation type="journal article" date="2020" name="Stud. Mycol.">
        <title>101 Dothideomycetes genomes: a test case for predicting lifestyles and emergence of pathogens.</title>
        <authorList>
            <person name="Haridas S."/>
            <person name="Albert R."/>
            <person name="Binder M."/>
            <person name="Bloem J."/>
            <person name="Labutti K."/>
            <person name="Salamov A."/>
            <person name="Andreopoulos B."/>
            <person name="Baker S."/>
            <person name="Barry K."/>
            <person name="Bills G."/>
            <person name="Bluhm B."/>
            <person name="Cannon C."/>
            <person name="Castanera R."/>
            <person name="Culley D."/>
            <person name="Daum C."/>
            <person name="Ezra D."/>
            <person name="Gonzalez J."/>
            <person name="Henrissat B."/>
            <person name="Kuo A."/>
            <person name="Liang C."/>
            <person name="Lipzen A."/>
            <person name="Lutzoni F."/>
            <person name="Magnuson J."/>
            <person name="Mondo S."/>
            <person name="Nolan M."/>
            <person name="Ohm R."/>
            <person name="Pangilinan J."/>
            <person name="Park H.-J."/>
            <person name="Ramirez L."/>
            <person name="Alfaro M."/>
            <person name="Sun H."/>
            <person name="Tritt A."/>
            <person name="Yoshinaga Y."/>
            <person name="Zwiers L.-H."/>
            <person name="Turgeon B."/>
            <person name="Goodwin S."/>
            <person name="Spatafora J."/>
            <person name="Crous P."/>
            <person name="Grigoriev I."/>
        </authorList>
    </citation>
    <scope>NUCLEOTIDE SEQUENCE</scope>
    <source>
        <strain evidence="2">CBS 116435</strain>
    </source>
</reference>
<evidence type="ECO:0000313" key="3">
    <source>
        <dbReference type="Proteomes" id="UP000799441"/>
    </source>
</evidence>
<proteinExistence type="predicted"/>
<sequence>MACRERVEVVWCVVWYDQQPSRGEGGNKQNGHPPSSSSPPSPPPPLSIVTTTANRTVDPPPHFPVLPTYQTFPPSLISCCLWRRRQSRGRPTRLVSRGSSPTLSLDIYELGGNTLGEQVMVVGSCDNQWHSPCRKECDKKPSTPTTTTTTTATTTAIISSSTSMVGDKKSGNHCTIRTATANGKEEG</sequence>
<dbReference type="AlphaFoldDB" id="A0A9P4UQC1"/>
<name>A0A9P4UQC1_9PEZI</name>
<dbReference type="Proteomes" id="UP000799441">
    <property type="component" value="Unassembled WGS sequence"/>
</dbReference>
<dbReference type="EMBL" id="MU003781">
    <property type="protein sequence ID" value="KAF2722684.1"/>
    <property type="molecule type" value="Genomic_DNA"/>
</dbReference>
<comment type="caution">
    <text evidence="2">The sequence shown here is derived from an EMBL/GenBank/DDBJ whole genome shotgun (WGS) entry which is preliminary data.</text>
</comment>
<organism evidence="2 3">
    <name type="scientific">Polychaeton citri CBS 116435</name>
    <dbReference type="NCBI Taxonomy" id="1314669"/>
    <lineage>
        <taxon>Eukaryota</taxon>
        <taxon>Fungi</taxon>
        <taxon>Dikarya</taxon>
        <taxon>Ascomycota</taxon>
        <taxon>Pezizomycotina</taxon>
        <taxon>Dothideomycetes</taxon>
        <taxon>Dothideomycetidae</taxon>
        <taxon>Capnodiales</taxon>
        <taxon>Capnodiaceae</taxon>
        <taxon>Polychaeton</taxon>
    </lineage>
</organism>
<keyword evidence="3" id="KW-1185">Reference proteome</keyword>
<feature type="compositionally biased region" description="Pro residues" evidence="1">
    <location>
        <begin position="36"/>
        <end position="46"/>
    </location>
</feature>
<protein>
    <submittedName>
        <fullName evidence="2">Uncharacterized protein</fullName>
    </submittedName>
</protein>
<gene>
    <name evidence="2" type="ORF">K431DRAFT_43473</name>
</gene>
<feature type="region of interest" description="Disordered" evidence="1">
    <location>
        <begin position="22"/>
        <end position="60"/>
    </location>
</feature>
<accession>A0A9P4UQC1</accession>